<feature type="domain" description="DUF3850" evidence="1">
    <location>
        <begin position="3"/>
        <end position="74"/>
    </location>
</feature>
<dbReference type="Gene3D" id="2.30.130.30">
    <property type="entry name" value="Hypothetical protein"/>
    <property type="match status" value="1"/>
</dbReference>
<evidence type="ECO:0000259" key="1">
    <source>
        <dbReference type="Pfam" id="PF12961"/>
    </source>
</evidence>
<evidence type="ECO:0000313" key="3">
    <source>
        <dbReference type="Proteomes" id="UP000266744"/>
    </source>
</evidence>
<dbReference type="Pfam" id="PF12961">
    <property type="entry name" value="DUF3850"/>
    <property type="match status" value="1"/>
</dbReference>
<gene>
    <name evidence="2" type="ORF">PL78_19110</name>
</gene>
<reference evidence="2 3" key="1">
    <citation type="journal article" date="2016" name="Toxins">
        <title>The Draft Genome Sequence of the Yersinia entomophaga Entomopathogenic Type Strain MH96T.</title>
        <authorList>
            <person name="Hurst M.R."/>
            <person name="Beattie A."/>
            <person name="Altermann E."/>
            <person name="Moraga R.M."/>
            <person name="Harper L.A."/>
            <person name="Calder J."/>
            <person name="Laugraud A."/>
        </authorList>
    </citation>
    <scope>NUCLEOTIDE SEQUENCE [LARGE SCALE GENOMIC DNA]</scope>
    <source>
        <strain evidence="2 3">MH96</strain>
    </source>
</reference>
<keyword evidence="3" id="KW-1185">Reference proteome</keyword>
<evidence type="ECO:0000313" key="2">
    <source>
        <dbReference type="EMBL" id="ANI31923.1"/>
    </source>
</evidence>
<sequence>MKTHGLKIRPEFFAPVYQGIKTAEIRLNDRNYQVGDTLTLREFDAGNYTGSFVNRQITHVADIGDIKPGYVLISMIPYQIAEVA</sequence>
<dbReference type="RefSeq" id="WP_064518129.1">
    <property type="nucleotide sequence ID" value="NZ_CP010029.1"/>
</dbReference>
<dbReference type="Proteomes" id="UP000266744">
    <property type="component" value="Chromosome"/>
</dbReference>
<dbReference type="InterPro" id="IPR039440">
    <property type="entry name" value="DUF3850"/>
</dbReference>
<dbReference type="InterPro" id="IPR015947">
    <property type="entry name" value="PUA-like_sf"/>
</dbReference>
<dbReference type="EMBL" id="CP010029">
    <property type="protein sequence ID" value="ANI31923.1"/>
    <property type="molecule type" value="Genomic_DNA"/>
</dbReference>
<organism evidence="2 3">
    <name type="scientific">Yersinia entomophaga</name>
    <dbReference type="NCBI Taxonomy" id="935293"/>
    <lineage>
        <taxon>Bacteria</taxon>
        <taxon>Pseudomonadati</taxon>
        <taxon>Pseudomonadota</taxon>
        <taxon>Gammaproteobacteria</taxon>
        <taxon>Enterobacterales</taxon>
        <taxon>Yersiniaceae</taxon>
        <taxon>Yersinia</taxon>
    </lineage>
</organism>
<protein>
    <submittedName>
        <fullName evidence="2">RNA-binding protein</fullName>
    </submittedName>
</protein>
<name>A0ABM6BQA2_YERET</name>
<accession>A0ABM6BQA2</accession>
<proteinExistence type="predicted"/>
<dbReference type="SUPFAM" id="SSF88697">
    <property type="entry name" value="PUA domain-like"/>
    <property type="match status" value="1"/>
</dbReference>